<dbReference type="PANTHER" id="PTHR43065">
    <property type="entry name" value="SENSOR HISTIDINE KINASE"/>
    <property type="match status" value="1"/>
</dbReference>
<dbReference type="Proteomes" id="UP000437131">
    <property type="component" value="Unassembled WGS sequence"/>
</dbReference>
<keyword evidence="1" id="KW-0808">Transferase</keyword>
<keyword evidence="1" id="KW-0418">Kinase</keyword>
<dbReference type="PROSITE" id="PS50109">
    <property type="entry name" value="HIS_KIN"/>
    <property type="match status" value="1"/>
</dbReference>
<evidence type="ECO:0000313" key="4">
    <source>
        <dbReference type="Proteomes" id="UP000437131"/>
    </source>
</evidence>
<dbReference type="InterPro" id="IPR005467">
    <property type="entry name" value="His_kinase_dom"/>
</dbReference>
<reference evidence="3 4" key="1">
    <citation type="submission" date="2019-11" db="EMBL/GenBank/DDBJ databases">
        <title>Isolation of a new High Light Tolerant Cyanobacteria.</title>
        <authorList>
            <person name="Dobson Z."/>
            <person name="Vaughn N."/>
            <person name="Vaughn M."/>
            <person name="Fromme P."/>
            <person name="Mazor Y."/>
        </authorList>
    </citation>
    <scope>NUCLEOTIDE SEQUENCE [LARGE SCALE GENOMIC DNA]</scope>
    <source>
        <strain evidence="3 4">0216</strain>
    </source>
</reference>
<dbReference type="GO" id="GO:0016301">
    <property type="term" value="F:kinase activity"/>
    <property type="evidence" value="ECO:0007669"/>
    <property type="project" value="UniProtKB-KW"/>
</dbReference>
<sequence>MRSTIKKIKRISLTTVAVIGATLLLNYANYKRYYSSIFTIQTVDFNILSHVLSTKLSILLADNNKREINKVINSNYGLFGLVITDCKTDKPDCPGQQVLFSTYSKYQSYASADLNNFTFDLLRNPPPLKVEQFYPKSTAKKRESTGQQNSGNIIGRVYYIRRKFPSFLIAQWSWLKNPFSFSSVNPLYNLTFAVMAIGGVTLYLLVEKKDLQNQQKEQEYQLKLLKTENELLKFRTFNSAFEQIIEQDFSSVIANNLQQLDSLLKNILLRIESDAQNIIHDIYKAPLLFNPDTIPKYINQLEKDKGKSHISDELIELLKNLNKTIQTLKWVVEELRGITRIQSEPIIVQKQLKHFQQNLPPTIQDWQIDFVYPDTDLWINCNPWHLRSIIKNALYNSSSAMKKYRRKLKKEKKNFNGKIKVECKRKDDLVIIQIEDNGSGIPEDIIERLYETTERLNQTAGNLRGNGSIIISTYLTLHNGTVEKENLDQGARVSFIFPLIKQEA</sequence>
<dbReference type="SUPFAM" id="SSF55874">
    <property type="entry name" value="ATPase domain of HSP90 chaperone/DNA topoisomerase II/histidine kinase"/>
    <property type="match status" value="1"/>
</dbReference>
<dbReference type="EMBL" id="WMIA01000001">
    <property type="protein sequence ID" value="MTF37523.1"/>
    <property type="molecule type" value="Genomic_DNA"/>
</dbReference>
<dbReference type="Pfam" id="PF02518">
    <property type="entry name" value="HATPase_c"/>
    <property type="match status" value="1"/>
</dbReference>
<dbReference type="RefSeq" id="WP_155082444.1">
    <property type="nucleotide sequence ID" value="NZ_WMIA01000001.1"/>
</dbReference>
<accession>A0A844GPM9</accession>
<organism evidence="3 4">
    <name type="scientific">Cyanobacterium aponinum 0216</name>
    <dbReference type="NCBI Taxonomy" id="2676140"/>
    <lineage>
        <taxon>Bacteria</taxon>
        <taxon>Bacillati</taxon>
        <taxon>Cyanobacteriota</taxon>
        <taxon>Cyanophyceae</taxon>
        <taxon>Oscillatoriophycideae</taxon>
        <taxon>Chroococcales</taxon>
        <taxon>Geminocystaceae</taxon>
        <taxon>Cyanobacterium</taxon>
    </lineage>
</organism>
<evidence type="ECO:0000256" key="1">
    <source>
        <dbReference type="ARBA" id="ARBA00022777"/>
    </source>
</evidence>
<evidence type="ECO:0000259" key="2">
    <source>
        <dbReference type="PROSITE" id="PS50109"/>
    </source>
</evidence>
<proteinExistence type="predicted"/>
<gene>
    <name evidence="3" type="ORF">GGC33_01045</name>
</gene>
<protein>
    <recommendedName>
        <fullName evidence="2">Histidine kinase domain-containing protein</fullName>
    </recommendedName>
</protein>
<dbReference type="AlphaFoldDB" id="A0A844GPM9"/>
<dbReference type="CDD" id="cd00075">
    <property type="entry name" value="HATPase"/>
    <property type="match status" value="1"/>
</dbReference>
<name>A0A844GPM9_9CHRO</name>
<dbReference type="SMART" id="SM00387">
    <property type="entry name" value="HATPase_c"/>
    <property type="match status" value="1"/>
</dbReference>
<dbReference type="InterPro" id="IPR036890">
    <property type="entry name" value="HATPase_C_sf"/>
</dbReference>
<dbReference type="InterPro" id="IPR003594">
    <property type="entry name" value="HATPase_dom"/>
</dbReference>
<comment type="caution">
    <text evidence="3">The sequence shown here is derived from an EMBL/GenBank/DDBJ whole genome shotgun (WGS) entry which is preliminary data.</text>
</comment>
<feature type="domain" description="Histidine kinase" evidence="2">
    <location>
        <begin position="283"/>
        <end position="501"/>
    </location>
</feature>
<evidence type="ECO:0000313" key="3">
    <source>
        <dbReference type="EMBL" id="MTF37523.1"/>
    </source>
</evidence>
<dbReference type="Gene3D" id="3.30.565.10">
    <property type="entry name" value="Histidine kinase-like ATPase, C-terminal domain"/>
    <property type="match status" value="1"/>
</dbReference>